<sequence length="79" mass="8981">MELRTETPTENVWHSVVGGEIASLDRQILALEGQQSPWITFTCEIGGQQVSHSMRVPEMIEHLSKVRDSYRLALDYPLV</sequence>
<evidence type="ECO:0000313" key="1">
    <source>
        <dbReference type="EMBL" id="MCI0755001.1"/>
    </source>
</evidence>
<comment type="caution">
    <text evidence="1">The sequence shown here is derived from an EMBL/GenBank/DDBJ whole genome shotgun (WGS) entry which is preliminary data.</text>
</comment>
<proteinExistence type="predicted"/>
<reference evidence="1 2" key="1">
    <citation type="submission" date="2022-03" db="EMBL/GenBank/DDBJ databases">
        <title>Complete genome analysis of Roseomonas KG 17.1 : a prolific producer of plant growth promoters.</title>
        <authorList>
            <person name="Saadouli I."/>
            <person name="Najjari A."/>
            <person name="Mosbah A."/>
            <person name="Ouzari H.I."/>
        </authorList>
    </citation>
    <scope>NUCLEOTIDE SEQUENCE [LARGE SCALE GENOMIC DNA]</scope>
    <source>
        <strain evidence="1 2">KG17-1</strain>
    </source>
</reference>
<evidence type="ECO:0000313" key="2">
    <source>
        <dbReference type="Proteomes" id="UP001201985"/>
    </source>
</evidence>
<protein>
    <submittedName>
        <fullName evidence="1">Uncharacterized protein</fullName>
    </submittedName>
</protein>
<gene>
    <name evidence="1" type="ORF">MON41_14860</name>
</gene>
<name>A0ABS9W6S7_9PROT</name>
<organism evidence="1 2">
    <name type="scientific">Teichococcus vastitatis</name>
    <dbReference type="NCBI Taxonomy" id="2307076"/>
    <lineage>
        <taxon>Bacteria</taxon>
        <taxon>Pseudomonadati</taxon>
        <taxon>Pseudomonadota</taxon>
        <taxon>Alphaproteobacteria</taxon>
        <taxon>Acetobacterales</taxon>
        <taxon>Roseomonadaceae</taxon>
        <taxon>Roseomonas</taxon>
    </lineage>
</organism>
<keyword evidence="2" id="KW-1185">Reference proteome</keyword>
<dbReference type="Proteomes" id="UP001201985">
    <property type="component" value="Unassembled WGS sequence"/>
</dbReference>
<dbReference type="RefSeq" id="WP_241793258.1">
    <property type="nucleotide sequence ID" value="NZ_JALBUU010000028.1"/>
</dbReference>
<accession>A0ABS9W6S7</accession>
<dbReference type="EMBL" id="JALBUU010000028">
    <property type="protein sequence ID" value="MCI0755001.1"/>
    <property type="molecule type" value="Genomic_DNA"/>
</dbReference>